<dbReference type="Proteomes" id="UP000822688">
    <property type="component" value="Chromosome 11"/>
</dbReference>
<dbReference type="NCBIfam" id="TIGR01640">
    <property type="entry name" value="F_box_assoc_1"/>
    <property type="match status" value="1"/>
</dbReference>
<dbReference type="SUPFAM" id="SSF81383">
    <property type="entry name" value="F-box domain"/>
    <property type="match status" value="1"/>
</dbReference>
<evidence type="ECO:0000313" key="4">
    <source>
        <dbReference type="EMBL" id="KAG0557703.1"/>
    </source>
</evidence>
<gene>
    <name evidence="4" type="ORF">KC19_11G150700</name>
</gene>
<feature type="region of interest" description="Disordered" evidence="1">
    <location>
        <begin position="1"/>
        <end position="24"/>
    </location>
</feature>
<evidence type="ECO:0000259" key="3">
    <source>
        <dbReference type="Pfam" id="PF07734"/>
    </source>
</evidence>
<dbReference type="OrthoDB" id="7956040at2759"/>
<dbReference type="PANTHER" id="PTHR31672">
    <property type="entry name" value="BNACNNG10540D PROTEIN"/>
    <property type="match status" value="1"/>
</dbReference>
<evidence type="ECO:0000259" key="2">
    <source>
        <dbReference type="Pfam" id="PF00646"/>
    </source>
</evidence>
<feature type="domain" description="F-box associated beta-propeller type 1" evidence="3">
    <location>
        <begin position="145"/>
        <end position="362"/>
    </location>
</feature>
<dbReference type="Pfam" id="PF07734">
    <property type="entry name" value="FBA_1"/>
    <property type="match status" value="1"/>
</dbReference>
<comment type="caution">
    <text evidence="4">The sequence shown here is derived from an EMBL/GenBank/DDBJ whole genome shotgun (WGS) entry which is preliminary data.</text>
</comment>
<evidence type="ECO:0000256" key="1">
    <source>
        <dbReference type="SAM" id="MobiDB-lite"/>
    </source>
</evidence>
<dbReference type="InterPro" id="IPR017451">
    <property type="entry name" value="F-box-assoc_interact_dom"/>
</dbReference>
<reference evidence="4 5" key="1">
    <citation type="submission" date="2020-06" db="EMBL/GenBank/DDBJ databases">
        <title>WGS assembly of Ceratodon purpureus strain R40.</title>
        <authorList>
            <person name="Carey S.B."/>
            <person name="Jenkins J."/>
            <person name="Shu S."/>
            <person name="Lovell J.T."/>
            <person name="Sreedasyam A."/>
            <person name="Maumus F."/>
            <person name="Tiley G.P."/>
            <person name="Fernandez-Pozo N."/>
            <person name="Barry K."/>
            <person name="Chen C."/>
            <person name="Wang M."/>
            <person name="Lipzen A."/>
            <person name="Daum C."/>
            <person name="Saski C.A."/>
            <person name="Payton A.C."/>
            <person name="Mcbreen J.C."/>
            <person name="Conrad R.E."/>
            <person name="Kollar L.M."/>
            <person name="Olsson S."/>
            <person name="Huttunen S."/>
            <person name="Landis J.B."/>
            <person name="Wickett N.J."/>
            <person name="Johnson M.G."/>
            <person name="Rensing S.A."/>
            <person name="Grimwood J."/>
            <person name="Schmutz J."/>
            <person name="Mcdaniel S.F."/>
        </authorList>
    </citation>
    <scope>NUCLEOTIDE SEQUENCE [LARGE SCALE GENOMIC DNA]</scope>
    <source>
        <strain evidence="4 5">R40</strain>
    </source>
</reference>
<organism evidence="4 5">
    <name type="scientific">Ceratodon purpureus</name>
    <name type="common">Fire moss</name>
    <name type="synonym">Dicranum purpureum</name>
    <dbReference type="NCBI Taxonomy" id="3225"/>
    <lineage>
        <taxon>Eukaryota</taxon>
        <taxon>Viridiplantae</taxon>
        <taxon>Streptophyta</taxon>
        <taxon>Embryophyta</taxon>
        <taxon>Bryophyta</taxon>
        <taxon>Bryophytina</taxon>
        <taxon>Bryopsida</taxon>
        <taxon>Dicranidae</taxon>
        <taxon>Pseudoditrichales</taxon>
        <taxon>Ditrichaceae</taxon>
        <taxon>Ceratodon</taxon>
    </lineage>
</organism>
<dbReference type="InterPro" id="IPR001810">
    <property type="entry name" value="F-box_dom"/>
</dbReference>
<dbReference type="PANTHER" id="PTHR31672:SF2">
    <property type="entry name" value="F-BOX DOMAIN-CONTAINING PROTEIN"/>
    <property type="match status" value="1"/>
</dbReference>
<dbReference type="Pfam" id="PF00646">
    <property type="entry name" value="F-box"/>
    <property type="match status" value="1"/>
</dbReference>
<name>A0A8T0GFB4_CERPU</name>
<dbReference type="InterPro" id="IPR006527">
    <property type="entry name" value="F-box-assoc_dom_typ1"/>
</dbReference>
<dbReference type="InterPro" id="IPR050796">
    <property type="entry name" value="SCF_F-box_component"/>
</dbReference>
<accession>A0A8T0GFB4</accession>
<proteinExistence type="predicted"/>
<dbReference type="InterPro" id="IPR015915">
    <property type="entry name" value="Kelch-typ_b-propeller"/>
</dbReference>
<evidence type="ECO:0008006" key="6">
    <source>
        <dbReference type="Google" id="ProtNLM"/>
    </source>
</evidence>
<dbReference type="EMBL" id="CM026432">
    <property type="protein sequence ID" value="KAG0557703.1"/>
    <property type="molecule type" value="Genomic_DNA"/>
</dbReference>
<dbReference type="InterPro" id="IPR036047">
    <property type="entry name" value="F-box-like_dom_sf"/>
</dbReference>
<keyword evidence="5" id="KW-1185">Reference proteome</keyword>
<dbReference type="SUPFAM" id="SSF117281">
    <property type="entry name" value="Kelch motif"/>
    <property type="match status" value="1"/>
</dbReference>
<evidence type="ECO:0000313" key="5">
    <source>
        <dbReference type="Proteomes" id="UP000822688"/>
    </source>
</evidence>
<protein>
    <recommendedName>
        <fullName evidence="6">F-box domain-containing protein</fullName>
    </recommendedName>
</protein>
<feature type="domain" description="F-box" evidence="2">
    <location>
        <begin position="37"/>
        <end position="75"/>
    </location>
</feature>
<dbReference type="Gene3D" id="2.120.10.80">
    <property type="entry name" value="Kelch-type beta propeller"/>
    <property type="match status" value="1"/>
</dbReference>
<dbReference type="AlphaFoldDB" id="A0A8T0GFB4"/>
<sequence>MELSITKLRPEQTEEPAEEDKEGSACKTMDPAIWGRLHGELVDRILLCLPISNLYYLRCVSKSWDTTIRSSSFNRMYLAMASRGPSWLFMCSSFNCRDNTCAYDPVQNRWHNFPLTFLPSYMRFPLTAVGGRLFVRGGLTNAGVLAVCNPMTRTWRELPSMIHKRLNSLVGIYEDKRTKGYKIVVAGGTSETGGDYECTTEVYDSSTDSWQVTGAVKREFTVRITWWTSKTVFCNGVLYCLTSGRPYSIIAYDMKAATWNEVAVPPPEFLFCSFLIQRKNQLFLVGGVGTERICEHVHIWQLKHTEGEKMMQWVEVEKMPHEYFQFFFKEKTASDLKCAGHGDLIYFYKDSHTKVLVCDLSKKQTEWRWLPKCPLSTNFLKFSIRGLFLDPMLDASV</sequence>